<organism evidence="1 2">
    <name type="scientific">Kibdelosporangium aridum</name>
    <dbReference type="NCBI Taxonomy" id="2030"/>
    <lineage>
        <taxon>Bacteria</taxon>
        <taxon>Bacillati</taxon>
        <taxon>Actinomycetota</taxon>
        <taxon>Actinomycetes</taxon>
        <taxon>Pseudonocardiales</taxon>
        <taxon>Pseudonocardiaceae</taxon>
        <taxon>Kibdelosporangium</taxon>
    </lineage>
</organism>
<accession>A0A1W2FXV1</accession>
<dbReference type="Proteomes" id="UP000192674">
    <property type="component" value="Unassembled WGS sequence"/>
</dbReference>
<gene>
    <name evidence="1" type="ORF">SAMN05661093_10059</name>
</gene>
<evidence type="ECO:0000313" key="2">
    <source>
        <dbReference type="Proteomes" id="UP000192674"/>
    </source>
</evidence>
<reference evidence="1 2" key="1">
    <citation type="submission" date="2017-04" db="EMBL/GenBank/DDBJ databases">
        <authorList>
            <person name="Afonso C.L."/>
            <person name="Miller P.J."/>
            <person name="Scott M.A."/>
            <person name="Spackman E."/>
            <person name="Goraichik I."/>
            <person name="Dimitrov K.M."/>
            <person name="Suarez D.L."/>
            <person name="Swayne D.E."/>
        </authorList>
    </citation>
    <scope>NUCLEOTIDE SEQUENCE [LARGE SCALE GENOMIC DNA]</scope>
    <source>
        <strain evidence="1 2">DSM 43828</strain>
    </source>
</reference>
<dbReference type="EMBL" id="FWXV01000014">
    <property type="protein sequence ID" value="SMD26476.1"/>
    <property type="molecule type" value="Genomic_DNA"/>
</dbReference>
<protein>
    <submittedName>
        <fullName evidence="1">Uncharacterized protein</fullName>
    </submittedName>
</protein>
<name>A0A1W2FXV1_KIBAR</name>
<dbReference type="OrthoDB" id="3638667at2"/>
<keyword evidence="2" id="KW-1185">Reference proteome</keyword>
<proteinExistence type="predicted"/>
<evidence type="ECO:0000313" key="1">
    <source>
        <dbReference type="EMBL" id="SMD26476.1"/>
    </source>
</evidence>
<dbReference type="AlphaFoldDB" id="A0A1W2FXV1"/>
<dbReference type="RefSeq" id="WP_084434218.1">
    <property type="nucleotide sequence ID" value="NZ_FWXV01000014.1"/>
</dbReference>
<sequence length="73" mass="8766">MTIALLNTPPPFDPVQKGTTEMLLYEVLARTRMREAERFAHHHRVAHQLCSSRRWRRLERWAKQKAERAERSL</sequence>